<dbReference type="STRING" id="106549.A0A540MK77"/>
<evidence type="ECO:0000313" key="2">
    <source>
        <dbReference type="Proteomes" id="UP000315295"/>
    </source>
</evidence>
<sequence>MTEEAAAALLRLVFMGKKDFIVSAMLSESKDGGMLKFDSLSDYLCLNIHHNHTHTQQSSQTFFAAMGIGLDSSSYQRMVAWSNENRGLDGGFVFNSHSHSYAQPQLHHHGGTLQSSFTPSVSARAWQQQQQHSSIFGTHFGASDGSSPVFCIQ</sequence>
<protein>
    <submittedName>
        <fullName evidence="1">Uncharacterized protein</fullName>
    </submittedName>
</protein>
<proteinExistence type="predicted"/>
<accession>A0A540MK77</accession>
<name>A0A540MK77_MALBA</name>
<evidence type="ECO:0000313" key="1">
    <source>
        <dbReference type="EMBL" id="TQD99175.1"/>
    </source>
</evidence>
<comment type="caution">
    <text evidence="1">The sequence shown here is derived from an EMBL/GenBank/DDBJ whole genome shotgun (WGS) entry which is preliminary data.</text>
</comment>
<gene>
    <name evidence="1" type="ORF">C1H46_015185</name>
</gene>
<keyword evidence="2" id="KW-1185">Reference proteome</keyword>
<dbReference type="Proteomes" id="UP000315295">
    <property type="component" value="Unassembled WGS sequence"/>
</dbReference>
<organism evidence="1 2">
    <name type="scientific">Malus baccata</name>
    <name type="common">Siberian crab apple</name>
    <name type="synonym">Pyrus baccata</name>
    <dbReference type="NCBI Taxonomy" id="106549"/>
    <lineage>
        <taxon>Eukaryota</taxon>
        <taxon>Viridiplantae</taxon>
        <taxon>Streptophyta</taxon>
        <taxon>Embryophyta</taxon>
        <taxon>Tracheophyta</taxon>
        <taxon>Spermatophyta</taxon>
        <taxon>Magnoliopsida</taxon>
        <taxon>eudicotyledons</taxon>
        <taxon>Gunneridae</taxon>
        <taxon>Pentapetalae</taxon>
        <taxon>rosids</taxon>
        <taxon>fabids</taxon>
        <taxon>Rosales</taxon>
        <taxon>Rosaceae</taxon>
        <taxon>Amygdaloideae</taxon>
        <taxon>Maleae</taxon>
        <taxon>Malus</taxon>
    </lineage>
</organism>
<dbReference type="EMBL" id="VIEB01000240">
    <property type="protein sequence ID" value="TQD99175.1"/>
    <property type="molecule type" value="Genomic_DNA"/>
</dbReference>
<dbReference type="AlphaFoldDB" id="A0A540MK77"/>
<reference evidence="1 2" key="1">
    <citation type="journal article" date="2019" name="G3 (Bethesda)">
        <title>Sequencing of a Wild Apple (Malus baccata) Genome Unravels the Differences Between Cultivated and Wild Apple Species Regarding Disease Resistance and Cold Tolerance.</title>
        <authorList>
            <person name="Chen X."/>
        </authorList>
    </citation>
    <scope>NUCLEOTIDE SEQUENCE [LARGE SCALE GENOMIC DNA]</scope>
    <source>
        <strain evidence="2">cv. Shandingzi</strain>
        <tissue evidence="1">Leaves</tissue>
    </source>
</reference>